<name>A0A182PDF5_9DIPT</name>
<organism evidence="1 2">
    <name type="scientific">Anopheles epiroticus</name>
    <dbReference type="NCBI Taxonomy" id="199890"/>
    <lineage>
        <taxon>Eukaryota</taxon>
        <taxon>Metazoa</taxon>
        <taxon>Ecdysozoa</taxon>
        <taxon>Arthropoda</taxon>
        <taxon>Hexapoda</taxon>
        <taxon>Insecta</taxon>
        <taxon>Pterygota</taxon>
        <taxon>Neoptera</taxon>
        <taxon>Endopterygota</taxon>
        <taxon>Diptera</taxon>
        <taxon>Nematocera</taxon>
        <taxon>Culicoidea</taxon>
        <taxon>Culicidae</taxon>
        <taxon>Anophelinae</taxon>
        <taxon>Anopheles</taxon>
    </lineage>
</organism>
<dbReference type="EnsemblMetazoa" id="AEPI004960-RA">
    <property type="protein sequence ID" value="AEPI004960-PA"/>
    <property type="gene ID" value="AEPI004960"/>
</dbReference>
<dbReference type="Proteomes" id="UP000075885">
    <property type="component" value="Unassembled WGS sequence"/>
</dbReference>
<dbReference type="AlphaFoldDB" id="A0A182PDF5"/>
<sequence length="200" mass="23244">MSMDIPMEHALRRSMLLVRGQPDKADHLQDILFDTAIKYTHTGYRVLFFTHKPIDRVATNIREQFSDLFKMIIFIYVQTIDTVMKRLLDLQRWTNCIPGLIIFESFDLMATPNPNDGQSKQDFQRSLCLSLLADTVRTISVKQKRTCNCIVTLNYGSLETLPLELYYREHNVLDVNDVHESSDILSVMMENEHSIDNKLS</sequence>
<evidence type="ECO:0000313" key="2">
    <source>
        <dbReference type="Proteomes" id="UP000075885"/>
    </source>
</evidence>
<evidence type="ECO:0000313" key="1">
    <source>
        <dbReference type="EnsemblMetazoa" id="AEPI004960-PA"/>
    </source>
</evidence>
<dbReference type="VEuPathDB" id="VectorBase:AEPI004960"/>
<proteinExistence type="predicted"/>
<keyword evidence="2" id="KW-1185">Reference proteome</keyword>
<protein>
    <submittedName>
        <fullName evidence="1">Uncharacterized protein</fullName>
    </submittedName>
</protein>
<reference evidence="1" key="2">
    <citation type="submission" date="2020-05" db="UniProtKB">
        <authorList>
            <consortium name="EnsemblMetazoa"/>
        </authorList>
    </citation>
    <scope>IDENTIFICATION</scope>
    <source>
        <strain evidence="1">Epiroticus2</strain>
    </source>
</reference>
<accession>A0A182PDF5</accession>
<reference evidence="2" key="1">
    <citation type="submission" date="2013-03" db="EMBL/GenBank/DDBJ databases">
        <title>The Genome Sequence of Anopheles epiroticus epiroticus2.</title>
        <authorList>
            <consortium name="The Broad Institute Genomics Platform"/>
            <person name="Neafsey D.E."/>
            <person name="Howell P."/>
            <person name="Walker B."/>
            <person name="Young S.K."/>
            <person name="Zeng Q."/>
            <person name="Gargeya S."/>
            <person name="Fitzgerald M."/>
            <person name="Haas B."/>
            <person name="Abouelleil A."/>
            <person name="Allen A.W."/>
            <person name="Alvarado L."/>
            <person name="Arachchi H.M."/>
            <person name="Berlin A.M."/>
            <person name="Chapman S.B."/>
            <person name="Gainer-Dewar J."/>
            <person name="Goldberg J."/>
            <person name="Griggs A."/>
            <person name="Gujja S."/>
            <person name="Hansen M."/>
            <person name="Howarth C."/>
            <person name="Imamovic A."/>
            <person name="Ireland A."/>
            <person name="Larimer J."/>
            <person name="McCowan C."/>
            <person name="Murphy C."/>
            <person name="Pearson M."/>
            <person name="Poon T.W."/>
            <person name="Priest M."/>
            <person name="Roberts A."/>
            <person name="Saif S."/>
            <person name="Shea T."/>
            <person name="Sisk P."/>
            <person name="Sykes S."/>
            <person name="Wortman J."/>
            <person name="Nusbaum C."/>
            <person name="Birren B."/>
        </authorList>
    </citation>
    <scope>NUCLEOTIDE SEQUENCE [LARGE SCALE GENOMIC DNA]</scope>
    <source>
        <strain evidence="2">Epiroticus2</strain>
    </source>
</reference>